<sequence length="87" mass="9862">MGFSSKIKYIEHILRKKCIPEKVGAPSHCFSGSIVEPVLWNLDDENELSCANICMKEYGTSYNYLKMVDCNTVVHGDDRSHLSYSKS</sequence>
<dbReference type="Gramene" id="Solyc04g055207.1.1">
    <property type="protein sequence ID" value="Solyc04g055207.1.1"/>
    <property type="gene ID" value="Solyc04g055207.1"/>
</dbReference>
<evidence type="ECO:0000313" key="2">
    <source>
        <dbReference type="Proteomes" id="UP000004994"/>
    </source>
</evidence>
<dbReference type="AlphaFoldDB" id="A0A3Q7GXM5"/>
<dbReference type="InParanoid" id="A0A3Q7GXM5"/>
<dbReference type="Proteomes" id="UP000004994">
    <property type="component" value="Chromosome 4"/>
</dbReference>
<evidence type="ECO:0000313" key="1">
    <source>
        <dbReference type="EnsemblPlants" id="Solyc04g055207.1.1"/>
    </source>
</evidence>
<accession>A0A3Q7GXM5</accession>
<reference evidence="1" key="1">
    <citation type="journal article" date="2012" name="Nature">
        <title>The tomato genome sequence provides insights into fleshy fruit evolution.</title>
        <authorList>
            <consortium name="Tomato Genome Consortium"/>
        </authorList>
    </citation>
    <scope>NUCLEOTIDE SEQUENCE [LARGE SCALE GENOMIC DNA]</scope>
    <source>
        <strain evidence="1">cv. Heinz 1706</strain>
    </source>
</reference>
<organism evidence="1">
    <name type="scientific">Solanum lycopersicum</name>
    <name type="common">Tomato</name>
    <name type="synonym">Lycopersicon esculentum</name>
    <dbReference type="NCBI Taxonomy" id="4081"/>
    <lineage>
        <taxon>Eukaryota</taxon>
        <taxon>Viridiplantae</taxon>
        <taxon>Streptophyta</taxon>
        <taxon>Embryophyta</taxon>
        <taxon>Tracheophyta</taxon>
        <taxon>Spermatophyta</taxon>
        <taxon>Magnoliopsida</taxon>
        <taxon>eudicotyledons</taxon>
        <taxon>Gunneridae</taxon>
        <taxon>Pentapetalae</taxon>
        <taxon>asterids</taxon>
        <taxon>lamiids</taxon>
        <taxon>Solanales</taxon>
        <taxon>Solanaceae</taxon>
        <taxon>Solanoideae</taxon>
        <taxon>Solaneae</taxon>
        <taxon>Solanum</taxon>
        <taxon>Solanum subgen. Lycopersicon</taxon>
    </lineage>
</organism>
<proteinExistence type="predicted"/>
<dbReference type="EnsemblPlants" id="Solyc04g055207.1.1">
    <property type="protein sequence ID" value="Solyc04g055207.1.1"/>
    <property type="gene ID" value="Solyc04g055207.1"/>
</dbReference>
<protein>
    <submittedName>
        <fullName evidence="1">Uncharacterized protein</fullName>
    </submittedName>
</protein>
<name>A0A3Q7GXM5_SOLLC</name>
<reference evidence="1" key="2">
    <citation type="submission" date="2019-01" db="UniProtKB">
        <authorList>
            <consortium name="EnsemblPlants"/>
        </authorList>
    </citation>
    <scope>IDENTIFICATION</scope>
    <source>
        <strain evidence="1">cv. Heinz 1706</strain>
    </source>
</reference>
<keyword evidence="2" id="KW-1185">Reference proteome</keyword>